<name>A0A4C2AA59_EUMVA</name>
<evidence type="ECO:0000313" key="2">
    <source>
        <dbReference type="Proteomes" id="UP000299102"/>
    </source>
</evidence>
<keyword evidence="2" id="KW-1185">Reference proteome</keyword>
<organism evidence="1 2">
    <name type="scientific">Eumeta variegata</name>
    <name type="common">Bagworm moth</name>
    <name type="synonym">Eumeta japonica</name>
    <dbReference type="NCBI Taxonomy" id="151549"/>
    <lineage>
        <taxon>Eukaryota</taxon>
        <taxon>Metazoa</taxon>
        <taxon>Ecdysozoa</taxon>
        <taxon>Arthropoda</taxon>
        <taxon>Hexapoda</taxon>
        <taxon>Insecta</taxon>
        <taxon>Pterygota</taxon>
        <taxon>Neoptera</taxon>
        <taxon>Endopterygota</taxon>
        <taxon>Lepidoptera</taxon>
        <taxon>Glossata</taxon>
        <taxon>Ditrysia</taxon>
        <taxon>Tineoidea</taxon>
        <taxon>Psychidae</taxon>
        <taxon>Oiketicinae</taxon>
        <taxon>Eumeta</taxon>
    </lineage>
</organism>
<sequence>MEPWNEMDDEMAEHSTAIGRHVRTLYTGMGASNWLCNGAQWKEFNVNWQDMAEVRSTAKTNMQISRTSHANEAYESFGPDLDYFRRTQKLVSMNSLDIGV</sequence>
<proteinExistence type="predicted"/>
<protein>
    <submittedName>
        <fullName evidence="1">Uncharacterized protein</fullName>
    </submittedName>
</protein>
<gene>
    <name evidence="1" type="ORF">EVAR_100329_1</name>
</gene>
<dbReference type="Proteomes" id="UP000299102">
    <property type="component" value="Unassembled WGS sequence"/>
</dbReference>
<evidence type="ECO:0000313" key="1">
    <source>
        <dbReference type="EMBL" id="GBP97008.1"/>
    </source>
</evidence>
<dbReference type="EMBL" id="BGZK01002856">
    <property type="protein sequence ID" value="GBP97008.1"/>
    <property type="molecule type" value="Genomic_DNA"/>
</dbReference>
<accession>A0A4C2AA59</accession>
<comment type="caution">
    <text evidence="1">The sequence shown here is derived from an EMBL/GenBank/DDBJ whole genome shotgun (WGS) entry which is preliminary data.</text>
</comment>
<reference evidence="1 2" key="1">
    <citation type="journal article" date="2019" name="Commun. Biol.">
        <title>The bagworm genome reveals a unique fibroin gene that provides high tensile strength.</title>
        <authorList>
            <person name="Kono N."/>
            <person name="Nakamura H."/>
            <person name="Ohtoshi R."/>
            <person name="Tomita M."/>
            <person name="Numata K."/>
            <person name="Arakawa K."/>
        </authorList>
    </citation>
    <scope>NUCLEOTIDE SEQUENCE [LARGE SCALE GENOMIC DNA]</scope>
</reference>
<dbReference type="AlphaFoldDB" id="A0A4C2AA59"/>